<reference evidence="5" key="1">
    <citation type="journal article" date="2019" name="Int. J. Syst. Evol. Microbiol.">
        <title>The Global Catalogue of Microorganisms (GCM) 10K type strain sequencing project: providing services to taxonomists for standard genome sequencing and annotation.</title>
        <authorList>
            <consortium name="The Broad Institute Genomics Platform"/>
            <consortium name="The Broad Institute Genome Sequencing Center for Infectious Disease"/>
            <person name="Wu L."/>
            <person name="Ma J."/>
        </authorList>
    </citation>
    <scope>NUCLEOTIDE SEQUENCE [LARGE SCALE GENOMIC DNA]</scope>
    <source>
        <strain evidence="5">CCUG 51308</strain>
    </source>
</reference>
<dbReference type="GO" id="GO:0016787">
    <property type="term" value="F:hydrolase activity"/>
    <property type="evidence" value="ECO:0007669"/>
    <property type="project" value="UniProtKB-KW"/>
</dbReference>
<dbReference type="Gene3D" id="3.20.20.80">
    <property type="entry name" value="Glycosidases"/>
    <property type="match status" value="1"/>
</dbReference>
<evidence type="ECO:0000259" key="3">
    <source>
        <dbReference type="Pfam" id="PF23666"/>
    </source>
</evidence>
<sequence length="1270" mass="139941">MAQLVFSSIGQAAGSALLPNGVSVLGQQVSGAAIGQFVGSVAGAAVDSYLLAPRTEGPRVSDIHVTESREGASIPNVYGRMRVGGNVIWAARFKEKATKEGGKGGPSHTSYAYSLSFAVGLCEGEISRVSRIWANGELMDLSKVNWRVHTGGKDQAADALIEAVETEAPAFRGLAYVVFEDLPLDAFGMRMPQLSFEVMRPVARDENDVPRMEEAITSVNMIPGSGEFAYATDIVRRVIREGEETPENMHNGMGESNFIASLEQAMAELPNLAHVNLIIGWFGNDLRCGECLIRPGVEIADKETYPLQWHVAGQNREHAYLISQDNLGRSSYGGTPDDASVLQAIAALKQRGIRVTLYPFLFMDVPPANGLPDPYGSEEQAAFPWRGRITCSQGAEMSAQAQLEVDAFFGDTLATDFDGNQYQGSDAWRYRRFILHYADLARRAGGVDAFLIGAEMVGLTRVRSARGTYPATNHWISLAEQVRLMVGASCKISYAADWTEYGAYVPQDGRNDTDFPLDDLWASPDIDFIGVDWYPPMADWRNGNTHLDALAGWSHIYDSAYLSENIEGGEAYDWYYANAEDRLNQIRTPITDAGYGEAWVYRQKDIRNWHRHLHYPRVGGVRAIAPTRWVAGEKPLRFIEFGCPAVDKGPNQPNVFYDPKSSENALPYNSSGARDDVVQRHVIEGFCEYWRNDPILDGDGISIWAWDARPFPHWPTRSDIWGDGDNWTFGHWLNGRVGVALLKDVVTDLAGRSAIALNGAQLQGIVSGYGIDRPMSLRDGLEPLKLAYEMNCVESESGLVFSNVNDPVRQLDKEQYALDGGSSIHGAFTSRQSMEAFDASIRLKFIDAGNAYQSGVVSSDGRAGLAIRDVSLPLVLDASQAGTCAERFRQLSLDANESAKLTLSLGDLRYECGDLLSLEGDEGVWRVEKLHDGDLRRLQLVRHRQNNIEMNVGVVPIQEEVISPSGRPHIVIVDGPPLPDEELDARPLVFAYAKPWSGPVVLKMGADESLLSERARIQKPSVMGRLLTALPAGENGRWFAQSVEIQIGQGQLDSVSELAVLNGANALLVETLQGWEVLQFQYAELIGVGKYKVSRFLRAQQGSDSASKLGAEIGAQVIFLNGQETRIELKDQEFGLDLIWRAGGEGVPSDFMRHGKFVWQKSAFLQWPPCHLNSKMTTDGLELSWIGKARIGGDVWGNTEQFSEYPEVYRVQIFDEKNLVRMWQTDISNTIYPAAQIMHDFPNGGQIIIEVSQLGFDGIAGHVQTIVVTI</sequence>
<dbReference type="CDD" id="cd19607">
    <property type="entry name" value="GTA_TIM-barrel-like"/>
    <property type="match status" value="1"/>
</dbReference>
<dbReference type="EMBL" id="JBHTBR010000002">
    <property type="protein sequence ID" value="MFC7290881.1"/>
    <property type="molecule type" value="Genomic_DNA"/>
</dbReference>
<organism evidence="4 5">
    <name type="scientific">Hirschia litorea</name>
    <dbReference type="NCBI Taxonomy" id="1199156"/>
    <lineage>
        <taxon>Bacteria</taxon>
        <taxon>Pseudomonadati</taxon>
        <taxon>Pseudomonadota</taxon>
        <taxon>Alphaproteobacteria</taxon>
        <taxon>Hyphomonadales</taxon>
        <taxon>Hyphomonadaceae</taxon>
        <taxon>Hirschia</taxon>
    </lineage>
</organism>
<feature type="domain" description="Rcc01698-like C-terminal" evidence="3">
    <location>
        <begin position="1021"/>
        <end position="1117"/>
    </location>
</feature>
<feature type="domain" description="GTA TIM-barrel-like" evidence="1">
    <location>
        <begin position="428"/>
        <end position="715"/>
    </location>
</feature>
<evidence type="ECO:0000313" key="4">
    <source>
        <dbReference type="EMBL" id="MFC7290881.1"/>
    </source>
</evidence>
<dbReference type="Pfam" id="PF13550">
    <property type="entry name" value="Phage-tail_3"/>
    <property type="match status" value="1"/>
</dbReference>
<dbReference type="Proteomes" id="UP001596492">
    <property type="component" value="Unassembled WGS sequence"/>
</dbReference>
<name>A0ABW2IJ43_9PROT</name>
<protein>
    <submittedName>
        <fullName evidence="4">Glycoside hydrolase/phage tail family protein</fullName>
    </submittedName>
</protein>
<dbReference type="Pfam" id="PF13547">
    <property type="entry name" value="GTA_TIM"/>
    <property type="match status" value="1"/>
</dbReference>
<evidence type="ECO:0000259" key="1">
    <source>
        <dbReference type="Pfam" id="PF13547"/>
    </source>
</evidence>
<dbReference type="InterPro" id="IPR056490">
    <property type="entry name" value="Rcc01698_C"/>
</dbReference>
<gene>
    <name evidence="4" type="ORF">ACFQS8_04590</name>
</gene>
<feature type="domain" description="Tip attachment protein J" evidence="2">
    <location>
        <begin position="772"/>
        <end position="930"/>
    </location>
</feature>
<evidence type="ECO:0000313" key="5">
    <source>
        <dbReference type="Proteomes" id="UP001596492"/>
    </source>
</evidence>
<keyword evidence="5" id="KW-1185">Reference proteome</keyword>
<accession>A0ABW2IJ43</accession>
<evidence type="ECO:0000259" key="2">
    <source>
        <dbReference type="Pfam" id="PF13550"/>
    </source>
</evidence>
<dbReference type="InterPro" id="IPR032876">
    <property type="entry name" value="J_dom"/>
</dbReference>
<proteinExistence type="predicted"/>
<dbReference type="Pfam" id="PF23666">
    <property type="entry name" value="Rcc01698_C"/>
    <property type="match status" value="1"/>
</dbReference>
<keyword evidence="4" id="KW-0378">Hydrolase</keyword>
<dbReference type="InterPro" id="IPR025195">
    <property type="entry name" value="GTA_TIM_dom"/>
</dbReference>
<dbReference type="RefSeq" id="WP_382166086.1">
    <property type="nucleotide sequence ID" value="NZ_JBHTBR010000002.1"/>
</dbReference>
<comment type="caution">
    <text evidence="4">The sequence shown here is derived from an EMBL/GenBank/DDBJ whole genome shotgun (WGS) entry which is preliminary data.</text>
</comment>